<evidence type="ECO:0000256" key="6">
    <source>
        <dbReference type="ARBA" id="ARBA00023136"/>
    </source>
</evidence>
<dbReference type="GO" id="GO:0015086">
    <property type="term" value="F:cadmium ion transmembrane transporter activity"/>
    <property type="evidence" value="ECO:0007669"/>
    <property type="project" value="TreeGrafter"/>
</dbReference>
<dbReference type="InterPro" id="IPR058533">
    <property type="entry name" value="Cation_efflux_TM"/>
</dbReference>
<dbReference type="SUPFAM" id="SSF161111">
    <property type="entry name" value="Cation efflux protein transmembrane domain-like"/>
    <property type="match status" value="1"/>
</dbReference>
<accession>A0A179B1X9</accession>
<dbReference type="NCBIfam" id="TIGR01297">
    <property type="entry name" value="CDF"/>
    <property type="match status" value="1"/>
</dbReference>
<proteinExistence type="inferred from homology"/>
<comment type="similarity">
    <text evidence="2">Belongs to the cation diffusion facilitator (CDF) transporter (TC 2.A.4) family.</text>
</comment>
<dbReference type="Gene3D" id="1.20.1510.10">
    <property type="entry name" value="Cation efflux protein transmembrane domain"/>
    <property type="match status" value="1"/>
</dbReference>
<evidence type="ECO:0000256" key="4">
    <source>
        <dbReference type="ARBA" id="ARBA00022692"/>
    </source>
</evidence>
<evidence type="ECO:0000256" key="3">
    <source>
        <dbReference type="ARBA" id="ARBA00022448"/>
    </source>
</evidence>
<feature type="domain" description="Cation efflux protein cytoplasmic" evidence="10">
    <location>
        <begin position="214"/>
        <end position="289"/>
    </location>
</feature>
<keyword evidence="12" id="KW-1185">Reference proteome</keyword>
<dbReference type="SUPFAM" id="SSF160240">
    <property type="entry name" value="Cation efflux protein cytoplasmic domain-like"/>
    <property type="match status" value="1"/>
</dbReference>
<feature type="transmembrane region" description="Helical" evidence="8">
    <location>
        <begin position="47"/>
        <end position="65"/>
    </location>
</feature>
<protein>
    <submittedName>
        <fullName evidence="11">Cation transporter</fullName>
    </submittedName>
</protein>
<evidence type="ECO:0000256" key="7">
    <source>
        <dbReference type="SAM" id="MobiDB-lite"/>
    </source>
</evidence>
<dbReference type="AlphaFoldDB" id="A0A179B1X9"/>
<dbReference type="Pfam" id="PF01545">
    <property type="entry name" value="Cation_efflux"/>
    <property type="match status" value="1"/>
</dbReference>
<dbReference type="InterPro" id="IPR027470">
    <property type="entry name" value="Cation_efflux_CTD"/>
</dbReference>
<evidence type="ECO:0000259" key="9">
    <source>
        <dbReference type="Pfam" id="PF01545"/>
    </source>
</evidence>
<feature type="transmembrane region" description="Helical" evidence="8">
    <location>
        <begin position="183"/>
        <end position="200"/>
    </location>
</feature>
<dbReference type="InterPro" id="IPR036837">
    <property type="entry name" value="Cation_efflux_CTD_sf"/>
</dbReference>
<evidence type="ECO:0000259" key="10">
    <source>
        <dbReference type="Pfam" id="PF16916"/>
    </source>
</evidence>
<dbReference type="InterPro" id="IPR002524">
    <property type="entry name" value="Cation_efflux"/>
</dbReference>
<dbReference type="GO" id="GO:0005886">
    <property type="term" value="C:plasma membrane"/>
    <property type="evidence" value="ECO:0007669"/>
    <property type="project" value="TreeGrafter"/>
</dbReference>
<feature type="region of interest" description="Disordered" evidence="7">
    <location>
        <begin position="291"/>
        <end position="321"/>
    </location>
</feature>
<name>A0A179B1X9_9ACTO</name>
<reference evidence="11 12" key="1">
    <citation type="submission" date="2016-04" db="EMBL/GenBank/DDBJ databases">
        <title>Peptidophaga gingivicola gen. nov., sp. nov., isolated from human subgingival plaque.</title>
        <authorList>
            <person name="Beall C.J."/>
            <person name="Mokrzan E.M."/>
            <person name="Griffen A.L."/>
            <person name="Leys E.J."/>
        </authorList>
    </citation>
    <scope>NUCLEOTIDE SEQUENCE [LARGE SCALE GENOMIC DNA]</scope>
    <source>
        <strain evidence="11 12">BA112</strain>
    </source>
</reference>
<dbReference type="STRING" id="1823756.A4H34_09790"/>
<feature type="transmembrane region" description="Helical" evidence="8">
    <location>
        <begin position="86"/>
        <end position="107"/>
    </location>
</feature>
<feature type="transmembrane region" description="Helical" evidence="8">
    <location>
        <begin position="159"/>
        <end position="177"/>
    </location>
</feature>
<keyword evidence="5 8" id="KW-1133">Transmembrane helix</keyword>
<gene>
    <name evidence="11" type="ORF">A4H34_09790</name>
</gene>
<evidence type="ECO:0000256" key="8">
    <source>
        <dbReference type="SAM" id="Phobius"/>
    </source>
</evidence>
<evidence type="ECO:0000256" key="2">
    <source>
        <dbReference type="ARBA" id="ARBA00008114"/>
    </source>
</evidence>
<dbReference type="PANTHER" id="PTHR43840">
    <property type="entry name" value="MITOCHONDRIAL METAL TRANSPORTER 1-RELATED"/>
    <property type="match status" value="1"/>
</dbReference>
<dbReference type="GO" id="GO:0015093">
    <property type="term" value="F:ferrous iron transmembrane transporter activity"/>
    <property type="evidence" value="ECO:0007669"/>
    <property type="project" value="TreeGrafter"/>
</dbReference>
<evidence type="ECO:0000256" key="1">
    <source>
        <dbReference type="ARBA" id="ARBA00004141"/>
    </source>
</evidence>
<evidence type="ECO:0000313" key="12">
    <source>
        <dbReference type="Proteomes" id="UP000078368"/>
    </source>
</evidence>
<evidence type="ECO:0000256" key="5">
    <source>
        <dbReference type="ARBA" id="ARBA00022989"/>
    </source>
</evidence>
<feature type="transmembrane region" description="Helical" evidence="8">
    <location>
        <begin position="12"/>
        <end position="35"/>
    </location>
</feature>
<feature type="transmembrane region" description="Helical" evidence="8">
    <location>
        <begin position="119"/>
        <end position="139"/>
    </location>
</feature>
<feature type="domain" description="Cation efflux protein transmembrane" evidence="9">
    <location>
        <begin position="15"/>
        <end position="208"/>
    </location>
</feature>
<dbReference type="Pfam" id="PF16916">
    <property type="entry name" value="ZT_dimer"/>
    <property type="match status" value="1"/>
</dbReference>
<dbReference type="GO" id="GO:0006882">
    <property type="term" value="P:intracellular zinc ion homeostasis"/>
    <property type="evidence" value="ECO:0007669"/>
    <property type="project" value="TreeGrafter"/>
</dbReference>
<sequence>MTVETPAKDLSRYAWLSVVAAAATITMKTAAYFVTGSVGLLSDAAESVVNLVAAVVALVALKQAAKPADSQFAFGRSKAEYFSSTVEGTMIFVAAGFIVVSAVGRIIRPAPIDNLGPGLAISVAASVVNGIVAVALVRAGRRWRSPALVADGRHLWTDVITSVGVVLGVGLVVATEWDVLDPVVALLVGLNILVTGWRLLRGSIRGLMDVTLSAEQNQALIEVLARFTTESVRFHGLQTRAAGQASFANVHMLVPGSWTVGRGHKLAHNVAEALSAAVPGLDSQIHVEPIEDPRSYEDIPTGSLSVGDGDLPAAKAAGGQA</sequence>
<comment type="caution">
    <text evidence="11">The sequence shown here is derived from an EMBL/GenBank/DDBJ whole genome shotgun (WGS) entry which is preliminary data.</text>
</comment>
<dbReference type="EMBL" id="LVZK01000003">
    <property type="protein sequence ID" value="OAP85375.1"/>
    <property type="molecule type" value="Genomic_DNA"/>
</dbReference>
<dbReference type="PANTHER" id="PTHR43840:SF15">
    <property type="entry name" value="MITOCHONDRIAL METAL TRANSPORTER 1-RELATED"/>
    <property type="match status" value="1"/>
</dbReference>
<keyword evidence="3" id="KW-0813">Transport</keyword>
<organism evidence="11 12">
    <name type="scientific">Peptidiphaga gingivicola</name>
    <dbReference type="NCBI Taxonomy" id="2741497"/>
    <lineage>
        <taxon>Bacteria</taxon>
        <taxon>Bacillati</taxon>
        <taxon>Actinomycetota</taxon>
        <taxon>Actinomycetes</taxon>
        <taxon>Actinomycetales</taxon>
        <taxon>Actinomycetaceae</taxon>
        <taxon>Peptidiphaga</taxon>
    </lineage>
</organism>
<dbReference type="Gene3D" id="3.30.70.1350">
    <property type="entry name" value="Cation efflux protein, cytoplasmic domain"/>
    <property type="match status" value="1"/>
</dbReference>
<dbReference type="Proteomes" id="UP000078368">
    <property type="component" value="Unassembled WGS sequence"/>
</dbReference>
<dbReference type="GO" id="GO:0015341">
    <property type="term" value="F:zinc efflux antiporter activity"/>
    <property type="evidence" value="ECO:0007669"/>
    <property type="project" value="TreeGrafter"/>
</dbReference>
<evidence type="ECO:0000313" key="11">
    <source>
        <dbReference type="EMBL" id="OAP85375.1"/>
    </source>
</evidence>
<comment type="subcellular location">
    <subcellularLocation>
        <location evidence="1">Membrane</location>
        <topology evidence="1">Multi-pass membrane protein</topology>
    </subcellularLocation>
</comment>
<keyword evidence="6 8" id="KW-0472">Membrane</keyword>
<dbReference type="InterPro" id="IPR050291">
    <property type="entry name" value="CDF_Transporter"/>
</dbReference>
<dbReference type="InterPro" id="IPR027469">
    <property type="entry name" value="Cation_efflux_TMD_sf"/>
</dbReference>
<keyword evidence="4 8" id="KW-0812">Transmembrane</keyword>